<gene>
    <name evidence="1" type="ORF">LRS37_05605</name>
</gene>
<protein>
    <submittedName>
        <fullName evidence="1">Uncharacterized protein</fullName>
    </submittedName>
</protein>
<dbReference type="Proteomes" id="UP001162836">
    <property type="component" value="Unassembled WGS sequence"/>
</dbReference>
<evidence type="ECO:0000313" key="2">
    <source>
        <dbReference type="Proteomes" id="UP001162836"/>
    </source>
</evidence>
<evidence type="ECO:0000313" key="1">
    <source>
        <dbReference type="EMBL" id="MCD4838357.1"/>
    </source>
</evidence>
<keyword evidence="2" id="KW-1185">Reference proteome</keyword>
<accession>A0ABS8QGI6</accession>
<organism evidence="1 2">
    <name type="scientific">Neobacillus sedimentimangrovi</name>
    <dbReference type="NCBI Taxonomy" id="2699460"/>
    <lineage>
        <taxon>Bacteria</taxon>
        <taxon>Bacillati</taxon>
        <taxon>Bacillota</taxon>
        <taxon>Bacilli</taxon>
        <taxon>Bacillales</taxon>
        <taxon>Bacillaceae</taxon>
        <taxon>Neobacillus</taxon>
    </lineage>
</organism>
<dbReference type="RefSeq" id="WP_231314527.1">
    <property type="nucleotide sequence ID" value="NZ_JAJODE010000010.1"/>
</dbReference>
<name>A0ABS8QGI6_9BACI</name>
<sequence>MLFSLVLVTPAFANEQDNQELERLSQTGKVIYKDDEITVISFGNDSEISNAIFNHPNSVVNENGISSSDNIIMPFSSVTGPGGRASIVAGDSGRIVYWSVKPATAWPYHFSGLVKLRFYSGFKRDVVVGGMGALGSTVSGAVSMNKNNGGVAYLSGTAYALSGSRYRVLPGVSTTFRPN</sequence>
<comment type="caution">
    <text evidence="1">The sequence shown here is derived from an EMBL/GenBank/DDBJ whole genome shotgun (WGS) entry which is preliminary data.</text>
</comment>
<reference evidence="1 2" key="1">
    <citation type="journal article" date="2023" name="Antonie Van Leeuwenhoek">
        <title>Unveiling the genomic potential of a novel thermostable glycoside hydrolases producing Neobacillus sedimentimangrovi UE25.</title>
        <authorList>
            <person name="Ejaz U."/>
            <person name="Saleem F."/>
            <person name="Rashid R."/>
            <person name="Hasan K.A."/>
            <person name="Syed M.N."/>
            <person name="Sohail M."/>
        </authorList>
    </citation>
    <scope>NUCLEOTIDE SEQUENCE [LARGE SCALE GENOMIC DNA]</scope>
    <source>
        <strain evidence="1 2">UE25</strain>
    </source>
</reference>
<proteinExistence type="predicted"/>
<dbReference type="EMBL" id="JAJODE010000010">
    <property type="protein sequence ID" value="MCD4838357.1"/>
    <property type="molecule type" value="Genomic_DNA"/>
</dbReference>